<proteinExistence type="predicted"/>
<evidence type="ECO:0000313" key="1">
    <source>
        <dbReference type="Proteomes" id="UP000887579"/>
    </source>
</evidence>
<organism evidence="1 2">
    <name type="scientific">Panagrolaimus sp. ES5</name>
    <dbReference type="NCBI Taxonomy" id="591445"/>
    <lineage>
        <taxon>Eukaryota</taxon>
        <taxon>Metazoa</taxon>
        <taxon>Ecdysozoa</taxon>
        <taxon>Nematoda</taxon>
        <taxon>Chromadorea</taxon>
        <taxon>Rhabditida</taxon>
        <taxon>Tylenchina</taxon>
        <taxon>Panagrolaimomorpha</taxon>
        <taxon>Panagrolaimoidea</taxon>
        <taxon>Panagrolaimidae</taxon>
        <taxon>Panagrolaimus</taxon>
    </lineage>
</organism>
<protein>
    <submittedName>
        <fullName evidence="2">Uncharacterized protein</fullName>
    </submittedName>
</protein>
<evidence type="ECO:0000313" key="2">
    <source>
        <dbReference type="WBParaSite" id="ES5_v2.g13464.t1"/>
    </source>
</evidence>
<name>A0AC34F8S0_9BILA</name>
<accession>A0AC34F8S0</accession>
<sequence>MEQIVLSVEYNGRRLNVWREDAHGYNRFFVTPLCVLDTSSIKCVHDKYSRENQNVFSFYVQLWDQEAAKTVQLALEEKEIEVKASDIIPLPMQMVHVNRDDIISEITVDGRWRSYQGQPNGLLFELGVNRKTFCEDMVSDAKADPESFLARTKLHFEFTMFVGEQSFRNLNITGSTVLKSKFFAELVNDYSNKNGIVYLQSDDVNKLARDIYRSLAVQDYVTDDYIPTRHEAQIVNELLNEIKGQQILSTQLSSEDWDSVFWNDLFSRPDIQTEYFNNVISYDDGTKHFKYDETKDKIFRGKLEDRFAKESFKSRSGGGGFSFNGFGLNAQGGKQDGKKDNKEFINETETQNTNIVSKDELESFIDYNNAHVKWTGTKFEAKGLNLHRINTKAMQTSSEIFYKRVVTTKLATTQELPIQAEPKYSTAYNNAIDPIYFEVLQKAINKTNEKLEELSNQIIKNARNLKALESRHFSLEENVNKNVNAMEKLKSKQKAINGYFCQGTVFRNGTKYTKITYLHKPEEAIIKCDFDNNL</sequence>
<reference evidence="2" key="1">
    <citation type="submission" date="2022-11" db="UniProtKB">
        <authorList>
            <consortium name="WormBaseParasite"/>
        </authorList>
    </citation>
    <scope>IDENTIFICATION</scope>
</reference>
<dbReference type="Proteomes" id="UP000887579">
    <property type="component" value="Unplaced"/>
</dbReference>
<dbReference type="WBParaSite" id="ES5_v2.g13464.t1">
    <property type="protein sequence ID" value="ES5_v2.g13464.t1"/>
    <property type="gene ID" value="ES5_v2.g13464"/>
</dbReference>